<dbReference type="EMBL" id="JUFX02000009">
    <property type="protein sequence ID" value="KPH88753.1"/>
    <property type="molecule type" value="Genomic_DNA"/>
</dbReference>
<feature type="compositionally biased region" description="Polar residues" evidence="1">
    <location>
        <begin position="92"/>
        <end position="106"/>
    </location>
</feature>
<dbReference type="Proteomes" id="UP000031553">
    <property type="component" value="Unassembled WGS sequence"/>
</dbReference>
<proteinExistence type="predicted"/>
<feature type="region of interest" description="Disordered" evidence="1">
    <location>
        <begin position="130"/>
        <end position="149"/>
    </location>
</feature>
<name>A0A0N0MGH0_9PROT</name>
<feature type="region of interest" description="Disordered" evidence="1">
    <location>
        <begin position="85"/>
        <end position="110"/>
    </location>
</feature>
<reference evidence="2 3" key="1">
    <citation type="submission" date="2015-07" db="EMBL/GenBank/DDBJ databases">
        <title>Draft Genome Sequence of Komagataeibacter intermedius Strain AF2, Isolated from Kombucha Tea.</title>
        <authorList>
            <person name="Santos R.A."/>
            <person name="Berretta A.A."/>
            <person name="Barud H.S."/>
            <person name="Ribeiro S.J."/>
            <person name="Gonzalez-Garcia L.N."/>
            <person name="Zucchi T.D."/>
            <person name="Goldman G.H."/>
            <person name="Riano-Pachon D.M."/>
        </authorList>
    </citation>
    <scope>NUCLEOTIDE SEQUENCE [LARGE SCALE GENOMIC DNA]</scope>
    <source>
        <strain evidence="2 3">AF2</strain>
    </source>
</reference>
<dbReference type="AlphaFoldDB" id="A0A0N0MGH0"/>
<organism evidence="2 3">
    <name type="scientific">Komagataeibacter intermedius AF2</name>
    <dbReference type="NCBI Taxonomy" id="1458464"/>
    <lineage>
        <taxon>Bacteria</taxon>
        <taxon>Pseudomonadati</taxon>
        <taxon>Pseudomonadota</taxon>
        <taxon>Alphaproteobacteria</taxon>
        <taxon>Acetobacterales</taxon>
        <taxon>Acetobacteraceae</taxon>
        <taxon>Komagataeibacter</taxon>
    </lineage>
</organism>
<protein>
    <submittedName>
        <fullName evidence="2">Uncharacterized protein</fullName>
    </submittedName>
</protein>
<accession>A0A0N0MGH0</accession>
<gene>
    <name evidence="2" type="ORF">GLUCOINTEAF2_0203694</name>
</gene>
<evidence type="ECO:0000313" key="2">
    <source>
        <dbReference type="EMBL" id="KPH88753.1"/>
    </source>
</evidence>
<sequence length="192" mass="21833">MVQRIGKERLAAIRKNIRFKEAASPLYRWLVMNAEDIKAVRMPGESWRPYLQAAIECGVSVKDNNQGLRKIAKLWDRLQKIRRGRTGAFPPASTTEPAASYPSRTSPDWKPVAQTAASTITSRAHSLAATEDGITPEKKTSKVARSSPNVSRLLRDDLTDEEIERRADEREEEILADIDRRLRKREPGFHRD</sequence>
<dbReference type="RefSeq" id="WP_039734193.1">
    <property type="nucleotide sequence ID" value="NZ_JUFX02000009.1"/>
</dbReference>
<evidence type="ECO:0000313" key="3">
    <source>
        <dbReference type="Proteomes" id="UP000031553"/>
    </source>
</evidence>
<evidence type="ECO:0000256" key="1">
    <source>
        <dbReference type="SAM" id="MobiDB-lite"/>
    </source>
</evidence>
<comment type="caution">
    <text evidence="2">The sequence shown here is derived from an EMBL/GenBank/DDBJ whole genome shotgun (WGS) entry which is preliminary data.</text>
</comment>
<dbReference type="OrthoDB" id="7278061at2"/>